<keyword evidence="2" id="KW-1185">Reference proteome</keyword>
<reference evidence="1" key="1">
    <citation type="submission" date="2020-05" db="EMBL/GenBank/DDBJ databases">
        <title>Large-scale comparative analyses of tick genomes elucidate their genetic diversity and vector capacities.</title>
        <authorList>
            <person name="Jia N."/>
            <person name="Wang J."/>
            <person name="Shi W."/>
            <person name="Du L."/>
            <person name="Sun Y."/>
            <person name="Zhan W."/>
            <person name="Jiang J."/>
            <person name="Wang Q."/>
            <person name="Zhang B."/>
            <person name="Ji P."/>
            <person name="Sakyi L.B."/>
            <person name="Cui X."/>
            <person name="Yuan T."/>
            <person name="Jiang B."/>
            <person name="Yang W."/>
            <person name="Lam T.T.-Y."/>
            <person name="Chang Q."/>
            <person name="Ding S."/>
            <person name="Wang X."/>
            <person name="Zhu J."/>
            <person name="Ruan X."/>
            <person name="Zhao L."/>
            <person name="Wei J."/>
            <person name="Que T."/>
            <person name="Du C."/>
            <person name="Cheng J."/>
            <person name="Dai P."/>
            <person name="Han X."/>
            <person name="Huang E."/>
            <person name="Gao Y."/>
            <person name="Liu J."/>
            <person name="Shao H."/>
            <person name="Ye R."/>
            <person name="Li L."/>
            <person name="Wei W."/>
            <person name="Wang X."/>
            <person name="Wang C."/>
            <person name="Yang T."/>
            <person name="Huo Q."/>
            <person name="Li W."/>
            <person name="Guo W."/>
            <person name="Chen H."/>
            <person name="Zhou L."/>
            <person name="Ni X."/>
            <person name="Tian J."/>
            <person name="Zhou Y."/>
            <person name="Sheng Y."/>
            <person name="Liu T."/>
            <person name="Pan Y."/>
            <person name="Xia L."/>
            <person name="Li J."/>
            <person name="Zhao F."/>
            <person name="Cao W."/>
        </authorList>
    </citation>
    <scope>NUCLEOTIDE SEQUENCE</scope>
    <source>
        <strain evidence="1">Dsil-2018</strain>
    </source>
</reference>
<protein>
    <submittedName>
        <fullName evidence="1">Uncharacterized protein</fullName>
    </submittedName>
</protein>
<comment type="caution">
    <text evidence="1">The sequence shown here is derived from an EMBL/GenBank/DDBJ whole genome shotgun (WGS) entry which is preliminary data.</text>
</comment>
<accession>A0ACB8DB11</accession>
<gene>
    <name evidence="1" type="ORF">HPB49_004580</name>
</gene>
<organism evidence="1 2">
    <name type="scientific">Dermacentor silvarum</name>
    <name type="common">Tick</name>
    <dbReference type="NCBI Taxonomy" id="543639"/>
    <lineage>
        <taxon>Eukaryota</taxon>
        <taxon>Metazoa</taxon>
        <taxon>Ecdysozoa</taxon>
        <taxon>Arthropoda</taxon>
        <taxon>Chelicerata</taxon>
        <taxon>Arachnida</taxon>
        <taxon>Acari</taxon>
        <taxon>Parasitiformes</taxon>
        <taxon>Ixodida</taxon>
        <taxon>Ixodoidea</taxon>
        <taxon>Ixodidae</taxon>
        <taxon>Rhipicephalinae</taxon>
        <taxon>Dermacentor</taxon>
    </lineage>
</organism>
<name>A0ACB8DB11_DERSI</name>
<evidence type="ECO:0000313" key="1">
    <source>
        <dbReference type="EMBL" id="KAH7965175.1"/>
    </source>
</evidence>
<sequence>MPVSGPGQGSPWSASRPTESVPLECFLRNGVSTLPVTLVLTDDGSIRLTESGRFQEELRGITEHFVDISEVRHFGKTGILYIEDLLCLEVFQYTRRDPLSLHGFLDIDGMDSGQFRTYFRFDKHDVRRRHRALRLPEAVSTPQCVNIPGVESLCLTLRRLAYPNRLRELEPLFGRHYSVISSATNAVLAHIESTFGHLLRDVNNHLWLDVPKLEVFSQAVYSKGAPLNNCWGFIDGTARAICRPSKDQKLFFSGHKRFHAFKYQSIMCPNGIICQLNGPYVVSRHDAGILRRSKTYQKLEKLVKGHSFCLYGDPAYPLRPLLLKPYGGTNITVSQCAFNKKMSTVSQYFGVEPPQLEDYLRPQN</sequence>
<evidence type="ECO:0000313" key="2">
    <source>
        <dbReference type="Proteomes" id="UP000821865"/>
    </source>
</evidence>
<dbReference type="Proteomes" id="UP000821865">
    <property type="component" value="Chromosome 2"/>
</dbReference>
<dbReference type="EMBL" id="CM023471">
    <property type="protein sequence ID" value="KAH7965175.1"/>
    <property type="molecule type" value="Genomic_DNA"/>
</dbReference>
<proteinExistence type="predicted"/>